<dbReference type="EMBL" id="RAWI01000245">
    <property type="protein sequence ID" value="RKH99987.1"/>
    <property type="molecule type" value="Genomic_DNA"/>
</dbReference>
<keyword evidence="4" id="KW-1185">Reference proteome</keyword>
<feature type="chain" id="PRO_5047388859" evidence="1">
    <location>
        <begin position="22"/>
        <end position="333"/>
    </location>
</feature>
<dbReference type="SUPFAM" id="SSF51430">
    <property type="entry name" value="NAD(P)-linked oxidoreductase"/>
    <property type="match status" value="1"/>
</dbReference>
<accession>A0ABX9QC64</accession>
<dbReference type="InterPro" id="IPR023210">
    <property type="entry name" value="NADP_OxRdtase_dom"/>
</dbReference>
<feature type="domain" description="NADP-dependent oxidoreductase" evidence="2">
    <location>
        <begin position="51"/>
        <end position="251"/>
    </location>
</feature>
<sequence>MTRKEFLAATLSLMVAPNVLGAPPSKATAKAKSPGVPRRKLGRTGQEVSCVGLGGFHIGKQKDEAESIALIRGALDQGINFLDNCWDYNDGKSEERMGKALRDGYRAKAFLMTKIDGRDKKTAAKQIDESLQRLQTDHLDLLQLHEVIRESDPDKAFAEGGAMEALKEAQKAGKARFLGFTGHKSPDIHLKMLETAKAHGFRFDTVQLPLNVMDAHFNSFEKRVLPVLVKDGIGVLAMKCMGDPFILDSKTVTAPECLRYNLSLPVSVVITGIDSQARLDQALSAARGFKPLSEKEVQALLAKTKDAARDGAYEKYKTSHHFDGTVQNPQWLG</sequence>
<dbReference type="PANTHER" id="PTHR43312:SF1">
    <property type="entry name" value="NADP-DEPENDENT OXIDOREDUCTASE DOMAIN-CONTAINING PROTEIN"/>
    <property type="match status" value="1"/>
</dbReference>
<dbReference type="CDD" id="cd19100">
    <property type="entry name" value="AKR_unchar"/>
    <property type="match status" value="1"/>
</dbReference>
<dbReference type="Proteomes" id="UP000278907">
    <property type="component" value="Unassembled WGS sequence"/>
</dbReference>
<gene>
    <name evidence="3" type="ORF">D7Y13_26950</name>
</gene>
<feature type="signal peptide" evidence="1">
    <location>
        <begin position="1"/>
        <end position="21"/>
    </location>
</feature>
<dbReference type="InterPro" id="IPR053135">
    <property type="entry name" value="AKR2_Oxidoreductase"/>
</dbReference>
<evidence type="ECO:0000313" key="4">
    <source>
        <dbReference type="Proteomes" id="UP000278907"/>
    </source>
</evidence>
<comment type="caution">
    <text evidence="3">The sequence shown here is derived from an EMBL/GenBank/DDBJ whole genome shotgun (WGS) entry which is preliminary data.</text>
</comment>
<dbReference type="Gene3D" id="3.20.20.100">
    <property type="entry name" value="NADP-dependent oxidoreductase domain"/>
    <property type="match status" value="1"/>
</dbReference>
<keyword evidence="1" id="KW-0732">Signal</keyword>
<reference evidence="3 4" key="1">
    <citation type="submission" date="2018-09" db="EMBL/GenBank/DDBJ databases">
        <authorList>
            <person name="Livingstone P.G."/>
            <person name="Whitworth D.E."/>
        </authorList>
    </citation>
    <scope>NUCLEOTIDE SEQUENCE [LARGE SCALE GENOMIC DNA]</scope>
    <source>
        <strain evidence="3 4">CA031B</strain>
    </source>
</reference>
<evidence type="ECO:0000259" key="2">
    <source>
        <dbReference type="Pfam" id="PF00248"/>
    </source>
</evidence>
<protein>
    <submittedName>
        <fullName evidence="3">Aldo/keto reductase</fullName>
    </submittedName>
</protein>
<organism evidence="3 4">
    <name type="scientific">Corallococcus praedator</name>
    <dbReference type="NCBI Taxonomy" id="2316724"/>
    <lineage>
        <taxon>Bacteria</taxon>
        <taxon>Pseudomonadati</taxon>
        <taxon>Myxococcota</taxon>
        <taxon>Myxococcia</taxon>
        <taxon>Myxococcales</taxon>
        <taxon>Cystobacterineae</taxon>
        <taxon>Myxococcaceae</taxon>
        <taxon>Corallococcus</taxon>
    </lineage>
</organism>
<name>A0ABX9QC64_9BACT</name>
<evidence type="ECO:0000313" key="3">
    <source>
        <dbReference type="EMBL" id="RKH99987.1"/>
    </source>
</evidence>
<dbReference type="RefSeq" id="WP_120584321.1">
    <property type="nucleotide sequence ID" value="NZ_RAWI01000245.1"/>
</dbReference>
<dbReference type="Pfam" id="PF00248">
    <property type="entry name" value="Aldo_ket_red"/>
    <property type="match status" value="1"/>
</dbReference>
<dbReference type="PANTHER" id="PTHR43312">
    <property type="entry name" value="D-THREO-ALDOSE 1-DEHYDROGENASE"/>
    <property type="match status" value="1"/>
</dbReference>
<proteinExistence type="predicted"/>
<dbReference type="InterPro" id="IPR036812">
    <property type="entry name" value="NAD(P)_OxRdtase_dom_sf"/>
</dbReference>
<evidence type="ECO:0000256" key="1">
    <source>
        <dbReference type="SAM" id="SignalP"/>
    </source>
</evidence>